<dbReference type="GO" id="GO:0016746">
    <property type="term" value="F:acyltransferase activity"/>
    <property type="evidence" value="ECO:0007669"/>
    <property type="project" value="UniProtKB-KW"/>
</dbReference>
<dbReference type="Pfam" id="PF13480">
    <property type="entry name" value="Acetyltransf_6"/>
    <property type="match status" value="1"/>
</dbReference>
<feature type="domain" description="BioF2-like acetyltransferase" evidence="1">
    <location>
        <begin position="161"/>
        <end position="309"/>
    </location>
</feature>
<sequence>MGANVSGEGWLDEAAIFDTLAATDAPHRAFLRSAWFADAPVRFAARRGDGSPLAAFALVERRKGPLVLREVGGSYWPFRGVPVAPGIVPEDLAQALAADASYLGHAWRLGPAEAGDPALDTLVAAARLAGWHVLTRPLGTVFVLDLAVLTASGDWPSAKTQRKNRWRKRRLEEEGGALHTEVFTGRDWTAGQRDAMAAIEAASWLGTLADGGDTKFRDPEMRAYWESLCSDPVLAAMLFGSMMWIGEVPAAFTFGVEAGGVRYYIANNYDERFTNFGPGRVLLYEDFARAAEAGVTTISWGLGDAGYKSEMGAQAGPQMVDLLFVRGRIPAAVLRHWWERPA</sequence>
<protein>
    <submittedName>
        <fullName evidence="2">GNAT family N-acetyltransferase</fullName>
        <ecNumber evidence="2">2.3.1.-</ecNumber>
    </submittedName>
</protein>
<reference evidence="2 3" key="1">
    <citation type="submission" date="2021-08" db="EMBL/GenBank/DDBJ databases">
        <title>Comparative Genomics Analysis of the Genus Qipengyuania Reveals Extensive Genetic Diversity and Metabolic Versatility, Including the Description of Fifteen Novel Species.</title>
        <authorList>
            <person name="Liu Y."/>
        </authorList>
    </citation>
    <scope>NUCLEOTIDE SEQUENCE [LARGE SCALE GENOMIC DNA]</scope>
    <source>
        <strain evidence="2 3">YG27</strain>
    </source>
</reference>
<gene>
    <name evidence="2" type="ORF">K3181_10390</name>
</gene>
<comment type="caution">
    <text evidence="2">The sequence shown here is derived from an EMBL/GenBank/DDBJ whole genome shotgun (WGS) entry which is preliminary data.</text>
</comment>
<name>A0ABS7JW87_9SPHN</name>
<dbReference type="SUPFAM" id="SSF55729">
    <property type="entry name" value="Acyl-CoA N-acyltransferases (Nat)"/>
    <property type="match status" value="1"/>
</dbReference>
<dbReference type="EMBL" id="JAIGNU010000002">
    <property type="protein sequence ID" value="MBX7501849.1"/>
    <property type="molecule type" value="Genomic_DNA"/>
</dbReference>
<evidence type="ECO:0000259" key="1">
    <source>
        <dbReference type="Pfam" id="PF13480"/>
    </source>
</evidence>
<dbReference type="Proteomes" id="UP000782554">
    <property type="component" value="Unassembled WGS sequence"/>
</dbReference>
<organism evidence="2 3">
    <name type="scientific">Qipengyuania mesophila</name>
    <dbReference type="NCBI Taxonomy" id="2867246"/>
    <lineage>
        <taxon>Bacteria</taxon>
        <taxon>Pseudomonadati</taxon>
        <taxon>Pseudomonadota</taxon>
        <taxon>Alphaproteobacteria</taxon>
        <taxon>Sphingomonadales</taxon>
        <taxon>Erythrobacteraceae</taxon>
        <taxon>Qipengyuania</taxon>
    </lineage>
</organism>
<accession>A0ABS7JW87</accession>
<keyword evidence="3" id="KW-1185">Reference proteome</keyword>
<dbReference type="InterPro" id="IPR038740">
    <property type="entry name" value="BioF2-like_GNAT_dom"/>
</dbReference>
<keyword evidence="2" id="KW-0808">Transferase</keyword>
<dbReference type="EC" id="2.3.1.-" evidence="2"/>
<proteinExistence type="predicted"/>
<evidence type="ECO:0000313" key="2">
    <source>
        <dbReference type="EMBL" id="MBX7501849.1"/>
    </source>
</evidence>
<dbReference type="InterPro" id="IPR016181">
    <property type="entry name" value="Acyl_CoA_acyltransferase"/>
</dbReference>
<evidence type="ECO:0000313" key="3">
    <source>
        <dbReference type="Proteomes" id="UP000782554"/>
    </source>
</evidence>
<keyword evidence="2" id="KW-0012">Acyltransferase</keyword>